<evidence type="ECO:0000313" key="2">
    <source>
        <dbReference type="EMBL" id="GGW23406.1"/>
    </source>
</evidence>
<reference evidence="3" key="1">
    <citation type="journal article" date="2019" name="Int. J. Syst. Evol. Microbiol.">
        <title>The Global Catalogue of Microorganisms (GCM) 10K type strain sequencing project: providing services to taxonomists for standard genome sequencing and annotation.</title>
        <authorList>
            <consortium name="The Broad Institute Genomics Platform"/>
            <consortium name="The Broad Institute Genome Sequencing Center for Infectious Disease"/>
            <person name="Wu L."/>
            <person name="Ma J."/>
        </authorList>
    </citation>
    <scope>NUCLEOTIDE SEQUENCE [LARGE SCALE GENOMIC DNA]</scope>
    <source>
        <strain evidence="3">KCTC 22154</strain>
    </source>
</reference>
<comment type="caution">
    <text evidence="2">The sequence shown here is derived from an EMBL/GenBank/DDBJ whole genome shotgun (WGS) entry which is preliminary data.</text>
</comment>
<dbReference type="AlphaFoldDB" id="A0A8H9I417"/>
<dbReference type="EMBL" id="BMXN01000005">
    <property type="protein sequence ID" value="GGW23406.1"/>
    <property type="molecule type" value="Genomic_DNA"/>
</dbReference>
<keyword evidence="1" id="KW-0472">Membrane</keyword>
<dbReference type="GO" id="GO:0005886">
    <property type="term" value="C:plasma membrane"/>
    <property type="evidence" value="ECO:0007669"/>
    <property type="project" value="UniProtKB-SubCell"/>
</dbReference>
<feature type="transmembrane region" description="Helical" evidence="1">
    <location>
        <begin position="184"/>
        <end position="205"/>
    </location>
</feature>
<keyword evidence="1" id="KW-1133">Transmembrane helix</keyword>
<evidence type="ECO:0000256" key="1">
    <source>
        <dbReference type="RuleBase" id="RU363076"/>
    </source>
</evidence>
<protein>
    <recommendedName>
        <fullName evidence="1">SURF1-like protein</fullName>
    </recommendedName>
</protein>
<dbReference type="RefSeq" id="WP_308428120.1">
    <property type="nucleotide sequence ID" value="NZ_BMXN01000005.1"/>
</dbReference>
<evidence type="ECO:0000313" key="3">
    <source>
        <dbReference type="Proteomes" id="UP000623776"/>
    </source>
</evidence>
<gene>
    <name evidence="2" type="ORF">GCM10007157_13520</name>
</gene>
<proteinExistence type="inferred from homology"/>
<keyword evidence="1" id="KW-0812">Transmembrane</keyword>
<dbReference type="CDD" id="cd06662">
    <property type="entry name" value="SURF1"/>
    <property type="match status" value="1"/>
</dbReference>
<name>A0A8H9I417_9GAMM</name>
<keyword evidence="3" id="KW-1185">Reference proteome</keyword>
<comment type="caution">
    <text evidence="1">Lacks conserved residue(s) required for the propagation of feature annotation.</text>
</comment>
<organism evidence="2 3">
    <name type="scientific">Vreelandella hamiltonii</name>
    <dbReference type="NCBI Taxonomy" id="502829"/>
    <lineage>
        <taxon>Bacteria</taxon>
        <taxon>Pseudomonadati</taxon>
        <taxon>Pseudomonadota</taxon>
        <taxon>Gammaproteobacteria</taxon>
        <taxon>Oceanospirillales</taxon>
        <taxon>Halomonadaceae</taxon>
        <taxon>Vreelandella</taxon>
    </lineage>
</organism>
<dbReference type="Pfam" id="PF02104">
    <property type="entry name" value="SURF1"/>
    <property type="match status" value="1"/>
</dbReference>
<dbReference type="PROSITE" id="PS50895">
    <property type="entry name" value="SURF1"/>
    <property type="match status" value="1"/>
</dbReference>
<sequence length="215" mass="23653">MVVVAGVLLGLWQWERAADKQRSLDQRAAAPSLVSPVSEPVEGATLRLQGEYLAANTLYLDNRILNGRLGVAVLTPLRDEHGQLWLIQRGFMETGSSREPPVSATPAGLVQVIGEWQVAHSDGLVYGNNLEGVRLQRLDLAPWTSALGEFRFAGWVHAQEGDGVLIPWWEANVVPPARHQAYAFQWWGLALAALAVMLIGGHRLMNDPRVARIRS</sequence>
<accession>A0A8H9I417</accession>
<comment type="subcellular location">
    <subcellularLocation>
        <location evidence="1">Cell membrane</location>
        <topology evidence="1">Multi-pass membrane protein</topology>
    </subcellularLocation>
</comment>
<dbReference type="Proteomes" id="UP000623776">
    <property type="component" value="Unassembled WGS sequence"/>
</dbReference>
<keyword evidence="1" id="KW-1003">Cell membrane</keyword>
<comment type="similarity">
    <text evidence="1">Belongs to the SURF1 family.</text>
</comment>
<dbReference type="InterPro" id="IPR002994">
    <property type="entry name" value="Surf1/Shy1"/>
</dbReference>